<feature type="region of interest" description="Disordered" evidence="9">
    <location>
        <begin position="4624"/>
        <end position="4694"/>
    </location>
</feature>
<feature type="region of interest" description="Disordered" evidence="9">
    <location>
        <begin position="1251"/>
        <end position="1334"/>
    </location>
</feature>
<name>A0ABY6LCD3_9ARAC</name>
<dbReference type="InterPro" id="IPR050951">
    <property type="entry name" value="Retrovirus_Pol_polyprotein"/>
</dbReference>
<dbReference type="InterPro" id="IPR036397">
    <property type="entry name" value="RNaseH_sf"/>
</dbReference>
<dbReference type="InterPro" id="IPR041373">
    <property type="entry name" value="RT_RNaseH"/>
</dbReference>
<feature type="region of interest" description="Disordered" evidence="9">
    <location>
        <begin position="3149"/>
        <end position="3222"/>
    </location>
</feature>
<dbReference type="InterPro" id="IPR036691">
    <property type="entry name" value="Endo/exonu/phosph_ase_sf"/>
</dbReference>
<proteinExistence type="predicted"/>
<dbReference type="PROSITE" id="PS50158">
    <property type="entry name" value="ZF_CCHC"/>
    <property type="match status" value="4"/>
</dbReference>
<dbReference type="InterPro" id="IPR000477">
    <property type="entry name" value="RT_dom"/>
</dbReference>
<keyword evidence="8" id="KW-0479">Metal-binding</keyword>
<evidence type="ECO:0000259" key="12">
    <source>
        <dbReference type="PROSITE" id="PS50994"/>
    </source>
</evidence>
<dbReference type="SUPFAM" id="SSF56219">
    <property type="entry name" value="DNase I-like"/>
    <property type="match status" value="4"/>
</dbReference>
<feature type="compositionally biased region" description="Low complexity" evidence="9">
    <location>
        <begin position="2873"/>
        <end position="2890"/>
    </location>
</feature>
<evidence type="ECO:0000256" key="2">
    <source>
        <dbReference type="ARBA" id="ARBA00022679"/>
    </source>
</evidence>
<feature type="domain" description="Reverse transcriptase" evidence="11">
    <location>
        <begin position="3732"/>
        <end position="3992"/>
    </location>
</feature>
<keyword evidence="8" id="KW-0862">Zinc</keyword>
<feature type="domain" description="Integrase catalytic" evidence="12">
    <location>
        <begin position="943"/>
        <end position="1103"/>
    </location>
</feature>
<keyword evidence="14" id="KW-1185">Reference proteome</keyword>
<feature type="compositionally biased region" description="Basic and acidic residues" evidence="9">
    <location>
        <begin position="5922"/>
        <end position="5936"/>
    </location>
</feature>
<dbReference type="Proteomes" id="UP001235939">
    <property type="component" value="Chromosome 16"/>
</dbReference>
<feature type="compositionally biased region" description="Pro residues" evidence="9">
    <location>
        <begin position="4646"/>
        <end position="4665"/>
    </location>
</feature>
<gene>
    <name evidence="13" type="ORF">LAZ67_16002932</name>
</gene>
<feature type="non-terminal residue" evidence="13">
    <location>
        <position position="1"/>
    </location>
</feature>
<keyword evidence="6" id="KW-0378">Hydrolase</keyword>
<dbReference type="InterPro" id="IPR043128">
    <property type="entry name" value="Rev_trsase/Diguanyl_cyclase"/>
</dbReference>
<evidence type="ECO:0000256" key="6">
    <source>
        <dbReference type="ARBA" id="ARBA00022801"/>
    </source>
</evidence>
<dbReference type="InterPro" id="IPR001878">
    <property type="entry name" value="Znf_CCHC"/>
</dbReference>
<feature type="region of interest" description="Disordered" evidence="9">
    <location>
        <begin position="6237"/>
        <end position="6310"/>
    </location>
</feature>
<feature type="region of interest" description="Disordered" evidence="9">
    <location>
        <begin position="6001"/>
        <end position="6044"/>
    </location>
</feature>
<feature type="domain" description="CCHC-type" evidence="10">
    <location>
        <begin position="3134"/>
        <end position="3149"/>
    </location>
</feature>
<evidence type="ECO:0000256" key="4">
    <source>
        <dbReference type="ARBA" id="ARBA00022722"/>
    </source>
</evidence>
<accession>A0ABY6LCD3</accession>
<dbReference type="Gene3D" id="3.10.10.10">
    <property type="entry name" value="HIV Type 1 Reverse Transcriptase, subunit A, domain 1"/>
    <property type="match status" value="1"/>
</dbReference>
<keyword evidence="7" id="KW-0695">RNA-directed DNA polymerase</keyword>
<dbReference type="InterPro" id="IPR041588">
    <property type="entry name" value="Integrase_H2C2"/>
</dbReference>
<dbReference type="EC" id="2.7.7.49" evidence="1"/>
<feature type="compositionally biased region" description="Polar residues" evidence="9">
    <location>
        <begin position="6243"/>
        <end position="6252"/>
    </location>
</feature>
<dbReference type="Gene3D" id="3.60.10.10">
    <property type="entry name" value="Endonuclease/exonuclease/phosphatase"/>
    <property type="match status" value="4"/>
</dbReference>
<feature type="region of interest" description="Disordered" evidence="9">
    <location>
        <begin position="1202"/>
        <end position="1223"/>
    </location>
</feature>
<evidence type="ECO:0000256" key="9">
    <source>
        <dbReference type="SAM" id="MobiDB-lite"/>
    </source>
</evidence>
<evidence type="ECO:0000256" key="1">
    <source>
        <dbReference type="ARBA" id="ARBA00012493"/>
    </source>
</evidence>
<keyword evidence="3" id="KW-0548">Nucleotidyltransferase</keyword>
<dbReference type="CDD" id="cd00303">
    <property type="entry name" value="retropepsin_like"/>
    <property type="match status" value="1"/>
</dbReference>
<feature type="compositionally biased region" description="Pro residues" evidence="9">
    <location>
        <begin position="3171"/>
        <end position="3182"/>
    </location>
</feature>
<evidence type="ECO:0000313" key="14">
    <source>
        <dbReference type="Proteomes" id="UP001235939"/>
    </source>
</evidence>
<dbReference type="PROSITE" id="PS50994">
    <property type="entry name" value="INTEGRASE"/>
    <property type="match status" value="1"/>
</dbReference>
<dbReference type="CDD" id="cd01647">
    <property type="entry name" value="RT_LTR"/>
    <property type="match status" value="1"/>
</dbReference>
<feature type="domain" description="CCHC-type" evidence="10">
    <location>
        <begin position="1576"/>
        <end position="1592"/>
    </location>
</feature>
<dbReference type="Gene3D" id="3.30.70.270">
    <property type="match status" value="2"/>
</dbReference>
<feature type="region of interest" description="Disordered" evidence="9">
    <location>
        <begin position="1348"/>
        <end position="1396"/>
    </location>
</feature>
<evidence type="ECO:0000259" key="11">
    <source>
        <dbReference type="PROSITE" id="PS50878"/>
    </source>
</evidence>
<dbReference type="CDD" id="cd01650">
    <property type="entry name" value="RT_nLTR_like"/>
    <property type="match status" value="4"/>
</dbReference>
<dbReference type="PANTHER" id="PTHR37984">
    <property type="entry name" value="PROTEIN CBG26694"/>
    <property type="match status" value="1"/>
</dbReference>
<feature type="domain" description="CCHC-type" evidence="10">
    <location>
        <begin position="6222"/>
        <end position="6237"/>
    </location>
</feature>
<dbReference type="Pfam" id="PF00665">
    <property type="entry name" value="rve"/>
    <property type="match status" value="1"/>
</dbReference>
<evidence type="ECO:0000256" key="5">
    <source>
        <dbReference type="ARBA" id="ARBA00022759"/>
    </source>
</evidence>
<dbReference type="Pfam" id="PF17921">
    <property type="entry name" value="Integrase_H2C2"/>
    <property type="match status" value="1"/>
</dbReference>
<dbReference type="Pfam" id="PF13975">
    <property type="entry name" value="gag-asp_proteas"/>
    <property type="match status" value="1"/>
</dbReference>
<feature type="region of interest" description="Disordered" evidence="9">
    <location>
        <begin position="2845"/>
        <end position="2890"/>
    </location>
</feature>
<dbReference type="SMART" id="SM00343">
    <property type="entry name" value="ZnF_C2HC"/>
    <property type="match status" value="4"/>
</dbReference>
<dbReference type="SUPFAM" id="SSF50630">
    <property type="entry name" value="Acid proteases"/>
    <property type="match status" value="1"/>
</dbReference>
<dbReference type="Gene3D" id="1.10.340.70">
    <property type="match status" value="1"/>
</dbReference>
<reference evidence="13 14" key="1">
    <citation type="submission" date="2022-01" db="EMBL/GenBank/DDBJ databases">
        <title>A chromosomal length assembly of Cordylochernes scorpioides.</title>
        <authorList>
            <person name="Zeh D."/>
            <person name="Zeh J."/>
        </authorList>
    </citation>
    <scope>NUCLEOTIDE SEQUENCE [LARGE SCALE GENOMIC DNA]</scope>
    <source>
        <strain evidence="13">IN4F17</strain>
        <tissue evidence="13">Whole Body</tissue>
    </source>
</reference>
<feature type="domain" description="Reverse transcriptase" evidence="11">
    <location>
        <begin position="6820"/>
        <end position="7080"/>
    </location>
</feature>
<feature type="region of interest" description="Disordered" evidence="9">
    <location>
        <begin position="2913"/>
        <end position="2956"/>
    </location>
</feature>
<dbReference type="InterPro" id="IPR012337">
    <property type="entry name" value="RNaseH-like_sf"/>
</dbReference>
<evidence type="ECO:0000313" key="13">
    <source>
        <dbReference type="EMBL" id="UYV78831.1"/>
    </source>
</evidence>
<keyword evidence="2" id="KW-0808">Transferase</keyword>
<dbReference type="SUPFAM" id="SSF53098">
    <property type="entry name" value="Ribonuclease H-like"/>
    <property type="match status" value="1"/>
</dbReference>
<feature type="domain" description="Reverse transcriptase" evidence="11">
    <location>
        <begin position="437"/>
        <end position="616"/>
    </location>
</feature>
<dbReference type="InterPro" id="IPR021109">
    <property type="entry name" value="Peptidase_aspartic_dom_sf"/>
</dbReference>
<feature type="domain" description="CCHC-type" evidence="10">
    <location>
        <begin position="4609"/>
        <end position="4624"/>
    </location>
</feature>
<feature type="compositionally biased region" description="Basic residues" evidence="9">
    <location>
        <begin position="1625"/>
        <end position="1651"/>
    </location>
</feature>
<keyword evidence="4" id="KW-0540">Nuclease</keyword>
<feature type="region of interest" description="Disordered" evidence="9">
    <location>
        <begin position="1589"/>
        <end position="1609"/>
    </location>
</feature>
<protein>
    <recommendedName>
        <fullName evidence="1">RNA-directed DNA polymerase</fullName>
        <ecNumber evidence="1">2.7.7.49</ecNumber>
    </recommendedName>
</protein>
<feature type="compositionally biased region" description="Pro residues" evidence="9">
    <location>
        <begin position="6259"/>
        <end position="6280"/>
    </location>
</feature>
<keyword evidence="5" id="KW-0255">Endonuclease</keyword>
<sequence length="7833" mass="859622">MAENPNNRLQKFNGSKSAIRPESWIKLYDFENNSLKEDEKIKNLMYYLTDSALEWYADEIISNPAIKRWEVVKEKLIQRFGSYNANPIVSASHRRLKREESIENYFQDKIRLLNQTHLTKEEKINLLTDGLPNDWKDLIVAAQPTDATKWFHIAASIEQNRASIQFKPKNKIHLATKNNDNRKNVCPFWCPICSKKGIKIKHWVTDCEDYDPNYKKDRPNQNTSVKQVCGAPELLNVSTLTNTPTQGAFKLINISVEVNGIPAQAFVDTGATVSIINWRLFKRTRLQLQPNSDIHISQADGVTRTCGSLQTKVRIDKLIKPVTIHVMKNFKYPLLIGLDVASLFNLLIDVRDKTIYTKFDGLQNPILVNHLEEIREHELKELLEHNRNVFSQHAIDLGKVAIQHKIITKSEQPISLRPYRRPLKEYEEIAEQVKELLEHKLIRISDSPWAFPVVMVPKKDGNKRMCIDYRRLNEITLDDRQPLPHIQDMFDRLHGSRFFSTLDVAWGYWQIEMDPQSIQKTAFVTNDGHYEFLVMPFGLKNAASTFQRIIQHILGELLWKGTCSFQDDILVYTKTWQEHIELLGKVFDKLRQYNMKLKLSKCIFGRTEVKYLGHIISHNQLKPDPGKVKSIQDFPRPDTVKKVRQFMGLANYYRKFVKDFSKISFPLVRLTRKNQPFIWNEEVEESFAKLKMALSTTPVLAIYNPDYPSKVYTDASKYGIGAILTQIGPDNEEHVIAYYSKTLQPHQENYSAYEMECLAVIQATDHFHVYIENQPFEIITDHAALQWLFTMKKPKPKYFRWILSLSSKSCNIVHRSGKQQTHVDALSRLPVVNIATQELQEHQQNSDLSFLKNSHTHDGVVMIKQKGIFKAVVPNSLTKKILEEYHDSLSHPSITKTCKLITQCYWWKGITTDIKNYVRSCKSCQLVKVRHEPTLGEMITPTSNIQPLQMIGCDTIVLGTAAANTKHKFIQVFVDHATRYLWAYPTITNTAQAVTQCLDKIIKSVNSINTILTDNGKNFISKEFNKFLSLQGIKHTYTSPYHPQCNGICEKLNDTIMTKLRIAVLEKPRCKWSSLLPQVVKNYNSTPHDVTGFSPLFLMYGIGNVPEFADQTPITIEEARKKASLRTEQIRSKWKIKHDSHHPKYVFKEGDLVIRKIAFNDPRLIKTSPKYEGPFVIQKKISDVTYDISLKDQKQARRKFSLLSSSLEERPTTTRGHTHTHTRERAATLFRAPSFSPLACVLMADGMSNLVPKDGPGSADQVPERPSNLSQAGEKLAPKNGNLKNFNENSSESENYANSPAGDMHANPAAARGDVTAPKTAAATSATPASPASLNWADSEMAEVDANEDFTVVKSKKRRRTSTTPEHVAKQPSRPAEKPSSQQLKRPTGPRTVPPKEIKATRANIADAKARQASTNHENYIFVELCPDIPDYSYLRAIGDLVGGPKNIAHFGRMNGHYIVGLASKNLASRLVEEGLNIEGTLLKVFPFRKRAERIIMANLPGFVEDATIVQALSRYGDITSIAPIMIKMGEFAFSDGRREAFILLHQGVRLETLPARLTIQSKGDTLSAFLSFGIKCSKCGRQGHRRASCPSLARQGNGSPRQAASPIGARPPHLLLLLLSSQGSRHRRPQHRRPLSNRRKHQQSLRRSPRRPILPNRWISPSPPMPPSLLPWLSRGPSSLASLRSTTRCRQHHVDIAFVQETNAFHLGSGQDLCLGYSAVVLAHPVAISGSGLACVFGPGVAVLHQRILWPGHIALATIDVRGEEMTAIAVHLAHEPRERNRQLELLAATAAQEEEGACWIIGDFNIRDRGPSSSSSSDALAALLDLAALVDVATQFDAAHLPTRVAMHGDQVESNRLDRILVPAGVLDRASIYATSHYHLSDHRLVLLQVGPPTTAVSSPTQPRLAAMLRSGLALEHLAGYIRELEEDTAHDDDDGTFWDRWTSIKAGLLAEARSLHDPRHATSDSYVYRARRYIAAQLEASSIRADYPSLPDLARAIRLRRPVSVIRDEEDNVIEGPELRRRAFATFQPRFARPTSDPAAGAAFIASSAPTTTRELSEEDPLHRPDISPSEIAHAIEHLPRGKAPGWDGLPCELLVAFNEDFFAEALARVFAASRLRGALPPSTRRSSICLVPKARGGRGLDGYRPVALPSADYRVLAAILHRRLKPHLRTLVPECQTYAVPGRSPSWNIAMVTDAVEEATALGSPLAVMGVDLESAFDSLDRGFLESLLTSLRLPPAFRAWINILYAGADATIRAGGFYTTAFPLLNGLRQGCAVSAALFSIATGPLLRRLELTLGVGNVIAYADDIVLLFHRDGDFERVATVFEEYKQASGVGVNLRKSAGLWCGAWRNRGDSPLGASWSTTSIRILGLDIAPRSTVAHREQHLLALLETACRKWTPFTRGLSLVGRARAANTLVGSVIQHHLHGYLPSPPTIAKLQARLARFVWGQDHTAWLPADVMARPVAIGGLGLLDLATQLQLACLKGVQVALRGGRNAFSWLVGGNSGEAWIHPPPDGTRLQPRRLRLLKLWEEASNILGLNHRAVPTAQLLDLPIIGGCRFLRPPDLLAPARWSGARVRDLIEEEHLIARPTRSALADAAALGAFCRRLTSENAVGFGAESTPSSSSLAAAVVLRGTATPFLNGLTTRSARRALDRPRLAATPISRFLARWTPTINPPSRIDWASLRRCAYSGHEADAALKLALHALPHPAHPASVGPSCPACGSIDRSLGHRYWCCRSIRPLIREAFNIIGRPPDLQAWIFGGSGLEDDALSILASAKLRIYRYFVQVGLGEAVEDPLIAWSRTLQRRESPGCAEKVPERPSILLPTGEEISPKEINMKKTKEISSENQKYANSPAGDMHVNPAAARGDVTAPKTAATTSVTPASPASLNWADSEMAEVDANEGYTVVKRKKRRLVSPSPDHASKQPSRLAEKRSSQQQKRPTGPRSMPPQEIKATRANIADAKARQTSTNHENYVFVELCPDIPDYSYLRAIGHLLGGPGKISQFNRMNGHYVVGLASKDHASRLVEVGLDIEGTHLKVFPFRKRAERITIANLPGFVEDSAIVEPLRNFGTVTSIAPIMIKMGEYTFNDGRREAFILLREGVRLESLPTRLTIKSKGDTLSAFLSFGIKCSKCGKQGHRRANCPALARQGNGSPRQAASHTDARPRPPPPPPPPQQPRKPALAPATPASPVQPAKTSTEAPAIPSAPHPAEPKDLAQPAPVALPAPLAAPRPPEPETFPLDIEMSEEELTSTPSASPRGKPAFVQLQEHLKQFPNLSIDWDRLPGIDREDAQRLLTSKGKMEKRVASLSKAQETNAFHLGSGQDLCLGYSAVVLAHPVAISGSGLACVFGPGVAVLHQRILWPGHIALATIDVRGEEMTAIAVHLAHEPRERNRQLELLAATAAQEEEGACWIIGDFNIRDRGPSSSSSSDALAALLDLAALVDVATQFDAAHLPTRVAMHGDQVESNRLDRILVPAGVLDRASIYATSHYHLSDHRLVLLQVGPPTTAVSSPTQPRLAAMLRSGLALEHLAGYIRELEEDTAHDDDDGTFWDRWTSIKAGLLAEARSLHDPRHAASDSYVYRARRYIAAQLEASSIRADYPSLPDLARAIRLRRPFSVIRDEQDNIIEGPELRRRAFATFQPRFARPTSDPAAGAAFIASSAPTTTRELSEEDPLHRPDISPSEIANAIEHLPRGKAPGWDGLPCELLIAFSEDFFAEALARVFAASRLRGALPPSTRRSSICLVPKARGGRGLDGYRPVALPSADYRVLAAILHRRLKPHLRTLVPECQTYAVPGRSPSWNIAMVTDAVEEATALGSPLAVMGVDLESAFDSLDRGFLESLLTSLRLPPAFRAWINILYAGADATIRAGGFYTTAFPLLNGLRQGCAVSAALFSIATGPLLRRLELTLGVGNVIAYADDIVLLFHRDGDFERVATVFEEYKQASGVGVNLRKSAGLWCGAWRNRGDSPLGASWSTTSIRILGLDIAPRSTVAHREQHLLALLETACRKWTPFTRGLSLVGRARAANTLVGSVIQHHLHGYLPSPPTIAKLQARLARFVWGQDHTAWLPADVMARPVAIGGLGLLDLATQLQLACLKGVQAALRGGRNAFSWLVESGEAWIHPPPDGTRLQPRRLRLLKLWEEASNILGLNHRAVPTAQLLDLNIIGGCRFLRPPDLLSPARWSGVRVRDLIEEEHLIARPTRSALADAAALGAFCRRLTSENAVGFGAESAPSSSSLAAAVVLRGTATPFLNGLTTRSARRALDRPRLAATPISRFLARWTPTINPPSRIDWASLRRCAYSGHEADAALKLALHALPHPAHPASVGPSCPACGSIDRSLGHRYWCCRSIRPLIREAFNIIGRPPDLQAWIFGGSGLEDDALSILASAKLRIYRYFVQPSRPAEKRGSQQQKRPTGPRSMPPQEIKATRANIADAKARQNSTNHENYIFVELCPDIPDYYYLQAIGNLVGGPRKITQFNRMNGHYVVGLAGKDLASRLVEVGLDIEGTHLKVFPYRKRAERIIIANLPGFVEDSAIVEPLRNFGTVTSIAPIMIKMGEYTFNDGRREAFILLREGVRLESLPTRLTIKSKGDTLSAFLSFGIKCSKCGKHGHRRANCPALARQGNGSPRQAASPTDARPRPPPPPPQQPRKPAPAPATPASPVQPAKSSTEAPVTPSAHHPAEPRDLAQPAPVALPAPLTAPRPPEPETFPLDIEMSEEELTSTPSASPRGKPAFVQLQEHLKQFPNLSIDWDGLPGIDREDAQRLLTSKGKMEKRAPSLSKAQETNAFHLGSGQDLCLGYSAVVLAHPVAISGSGLACVFGPGVAVLHQRILWPGHIALATIDVRGEEMTAIAVHLAHEPRERNRQLELLAATAAQEEEGACWIIGDFNIRDRGPSSSSSDALAALLDLAALVDVATQFDAAHLPTRVAMHGDQVESNRLDRILVPAGVLDRASIYATSHYHLSDHRLVLLQVGPPTTAVSSPTQPRLAAMLRSGLALEHLAGYIRELEEDTAHDDDDGTFWDRWTSIKAGLLAEARSLHDPRHAASDSYVYRARRYIAAQLEASSIRADYPSLPDLARAIRLRRPFSVIRDEQDNIIEGPELRRRAFATFQPRFARPTSDPAAGAAFIASSAPTTTRELSEEDPLHRPDISPSEIANAIEHLPRGKAPGWDGLPCELLVAFSEDFFAEALARVFAASRLRGALPPSTRRSSICLVPKARGVRGLDGYRPVALPSADYRVLAAILHRRLKPHLRTLVPECQTYAVPGRSPSWNIAMVTDAVEEATALGSPLAVMGVDLESAFDSLDRGFLESLLTSLRLPPAFRAWINILYAGADATIRAGGFYTTAFPLLNGLRQGCAVSAALFSIATGPLLRRLELTLGVGNVIAYADDIVLLFHRDGDFERVATVFEEYKQASGVGVNLRKSAGLWCGAWRNRGDSPLGASWSTTSIRILGLDIAPRSTVAHREQHLLALLETACRKWTPFTRGLSLVGRARAANTLVGSVIQHHLHGYLPSPPTIAKLQARLARFVWGQDHTAWLPADVMARPVAIGGLGLLDLATQLQLACLKGVQAALRGGRNAFSWLVGGNSGEAWIHPPLDGTRLQPRRLRLLKLWEEASNILGLNHRAVPTAQLLDLPIIGGCRFLRPPDLLAPARWSGARVRDLIEEEHLIARPTRSALADAAALGAFCRRLTSENAVGFGAESTPSSSSLAAAVVLRGTATPFLNGLTTRSARRALDRPRLAATPISRFLARWTPTINPPSRIDWASLRRCAYSGHEADAALKLALHALPHPAHPASVGPSCPACGSIDRSLGHRYWCCHSIRPLIREAFNIIGRPPDLQAWIFGGSGLEDDALSILASAKLRIYRYFVQVGLGEAVEDPLIAWSRTLQRRESPGCAEKVPERPSILLPTGEEISPKEINMKKTKEISSENQKYANSPAGDMHVNPAAARGDVTAPKTAATTSVTPASPASLNWADSEMAEVDANEGYTVVKRKKRRLVSPSPDHASKQPSRLAEKRSSQQQKRPTGPRSMPPQEIKATRANIADAKARQTSTNHENYVFVELCPDIPDYSYLRAIGHLLGGPGKISQFNRMNGHYVVGLASKDHASRLVEVGLDIEGTHLKVFPFRKRAERITIANLPGFVEDSAIVEPLRNFGSVTSIAPIMIKMGEYTFNDGRREAFILLREGVRLESLPTRLTIKSKGDTLSAFLSFGIKCSKCGKQGHRRANCPALARQGNGSPRQAASHTDARPRPPPPPPPPQQPRKPAPAPATPASPVQPAKTSTEAPAIPSAPHPAEPKDLAQPAPVALPAPLAAPRPPEPETFPLDIEMSEEELTSTPSASPRGKPAFVQLQEHLKQFPNLSIDWDGLPGIDRQDAQRLLTSKGKMEKRAPSLSKAQETNAFHLGSGQDLCLGYSAVVLAHPVAISGSGLACVFGPGVAVLHQRILWPGHIALATIDVRGEEMTAIAVHLAHEPRERNRQLELLAATAAQEEEGACWIIGDFNIRDRGPSSSSSSDALAALLDLAALVDVATQFDAAHLPTRVAMHGDQVESNRLDRILVPAGVLDRTSIYATSHYHLSDHRLVLLQVGPPTTAVSSPTQPRLAAMLRSGLALEHLAGYIRELEEDTAHDDDDGTFWDRWTSIKAGLLAEARSLHDPRHAASDSYVYRARRYIAAQLEASSIRADYPSLPDLARAIRLRRPFSVIRDEQDNIIEGPELRRRAFATFQPRFARPTSDPAAGAAFIASSAPTTTRELSEEDPLHRPDISPSEIANAIEHLPRGKAPGWDGLPCELLIAFSEDFFAEALARVFAASRLRGALPPSTRRSSICLVPKARGGRGLDGYRPVALPSADYRVLAAILHRRLKPHLRTLVPECQTYAVPGRSPSWNIAMVTDAVEEATALGSPLAVMGVDLESAFDSLDRGFLESLLTSLRLPPAFRAWINILYAGADATIRAGGFYTTAFPLLNGLRQGCAVSAALFSIATGPLLRRLELTLGVGNVIAYADDIVLLFHRDGDFVRVATVFEEYKQASGVGVNLRKSAGLWCGAWRNRGDSPLGASWSTTSIRVLGLDIAPRSTVAHREQHLLALLETACRKWTPFTRGLSLVGRARAANTLVGSVIQHHLHGYLPSPPTIAKLQARLARFVWGQDHTAWLPADVMARPVAIGGLGLLDLATQLQLACLKGVQVALRGGRNAFSWLVSSNSGEAWIHPPPDGTRLQPRRLRLLKLWEEASNILGLNHRAVPTAQLLDLPIIGGCRFLRPPDLLAPARWSGARIRDLIEEEHLIARPTRSALTDAAALSAFCRRLTSENAVGFGAESAPSSSSLAAAVVLRGTATPFLNGLTTRSARRALDRPRLAATPISRFLARWTPTINPPSRIDWASLRRCAYSGHEADAALKLALHALPHPAHPASVGPSCPACGSIDRSLGHRYWCCHSIRPLIREAFNIIGRPPDLQAWIFGGSGLEDDALSILASAKLRIYRYFVQVGLGEAVEDPLIAWSRTLQRRVSQRCTGYWPWCQLEPPSSGSPLPSGWWKVWARRSSPQPPSPPSSPSTLTVWPPASHVIKMSLMLAIWMCRRPRIEHGDIVRKHVQVLEEPRRGALRQPGVCHLSHNRLQPRHAAAPPRAGERQGALSRGDVLPLHRPRLHRTASILPLPHVSLVDYCVAHHPRPGHQRRTGQFLHRVTPGHAVSVVLCVGIVGSLQDTLFKFILGAVYIHPGASMQDIGMLLWQGLGPYIHNSQYVPPFVQVDSSIPILLCGDFNKNVIAEEAIRVDAWAHGNFNISEKSPSDRGSEVVNSWTEPSVTVVTATIFDAAHRGRPVTRA</sequence>
<dbReference type="SUPFAM" id="SSF56672">
    <property type="entry name" value="DNA/RNA polymerases"/>
    <property type="match status" value="5"/>
</dbReference>
<feature type="domain" description="Reverse transcriptase" evidence="11">
    <location>
        <begin position="2116"/>
        <end position="2376"/>
    </location>
</feature>
<dbReference type="PANTHER" id="PTHR37984:SF5">
    <property type="entry name" value="PROTEIN NYNRIN-LIKE"/>
    <property type="match status" value="1"/>
</dbReference>
<dbReference type="InterPro" id="IPR043502">
    <property type="entry name" value="DNA/RNA_pol_sf"/>
</dbReference>
<feature type="compositionally biased region" description="Polar residues" evidence="9">
    <location>
        <begin position="3155"/>
        <end position="3164"/>
    </location>
</feature>
<feature type="region of interest" description="Disordered" evidence="9">
    <location>
        <begin position="1622"/>
        <end position="1663"/>
    </location>
</feature>
<evidence type="ECO:0000256" key="7">
    <source>
        <dbReference type="ARBA" id="ARBA00022918"/>
    </source>
</evidence>
<organism evidence="13 14">
    <name type="scientific">Cordylochernes scorpioides</name>
    <dbReference type="NCBI Taxonomy" id="51811"/>
    <lineage>
        <taxon>Eukaryota</taxon>
        <taxon>Metazoa</taxon>
        <taxon>Ecdysozoa</taxon>
        <taxon>Arthropoda</taxon>
        <taxon>Chelicerata</taxon>
        <taxon>Arachnida</taxon>
        <taxon>Pseudoscorpiones</taxon>
        <taxon>Cheliferoidea</taxon>
        <taxon>Chernetidae</taxon>
        <taxon>Cordylochernes</taxon>
    </lineage>
</organism>
<feature type="region of interest" description="Disordered" evidence="9">
    <location>
        <begin position="4407"/>
        <end position="4430"/>
    </location>
</feature>
<dbReference type="Gene3D" id="2.40.70.10">
    <property type="entry name" value="Acid Proteases"/>
    <property type="match status" value="1"/>
</dbReference>
<dbReference type="CDD" id="cd09274">
    <property type="entry name" value="RNase_HI_RT_Ty3"/>
    <property type="match status" value="1"/>
</dbReference>
<keyword evidence="8" id="KW-0863">Zinc-finger</keyword>
<dbReference type="Gene3D" id="3.30.420.10">
    <property type="entry name" value="Ribonuclease H-like superfamily/Ribonuclease H"/>
    <property type="match status" value="1"/>
</dbReference>
<dbReference type="Pfam" id="PF17917">
    <property type="entry name" value="RT_RNaseH"/>
    <property type="match status" value="1"/>
</dbReference>
<dbReference type="EMBL" id="CP092878">
    <property type="protein sequence ID" value="UYV78831.1"/>
    <property type="molecule type" value="Genomic_DNA"/>
</dbReference>
<feature type="compositionally biased region" description="Low complexity" evidence="9">
    <location>
        <begin position="1316"/>
        <end position="1333"/>
    </location>
</feature>
<feature type="region of interest" description="Disordered" evidence="9">
    <location>
        <begin position="5901"/>
        <end position="5978"/>
    </location>
</feature>
<evidence type="ECO:0000256" key="8">
    <source>
        <dbReference type="PROSITE-ProRule" id="PRU00047"/>
    </source>
</evidence>
<evidence type="ECO:0000259" key="10">
    <source>
        <dbReference type="PROSITE" id="PS50158"/>
    </source>
</evidence>
<dbReference type="PROSITE" id="PS50878">
    <property type="entry name" value="RT_POL"/>
    <property type="match status" value="5"/>
</dbReference>
<dbReference type="InterPro" id="IPR001584">
    <property type="entry name" value="Integrase_cat-core"/>
</dbReference>
<feature type="compositionally biased region" description="Low complexity" evidence="9">
    <location>
        <begin position="5961"/>
        <end position="5978"/>
    </location>
</feature>
<evidence type="ECO:0000256" key="3">
    <source>
        <dbReference type="ARBA" id="ARBA00022695"/>
    </source>
</evidence>
<dbReference type="Pfam" id="PF00078">
    <property type="entry name" value="RVT_1"/>
    <property type="match status" value="5"/>
</dbReference>
<feature type="domain" description="Reverse transcriptase" evidence="11">
    <location>
        <begin position="5204"/>
        <end position="5464"/>
    </location>
</feature>